<dbReference type="AlphaFoldDB" id="E8M5D3"/>
<proteinExistence type="predicted"/>
<evidence type="ECO:0000256" key="5">
    <source>
        <dbReference type="PROSITE-ProRule" id="PRU00169"/>
    </source>
</evidence>
<dbReference type="Proteomes" id="UP000006228">
    <property type="component" value="Unassembled WGS sequence"/>
</dbReference>
<dbReference type="PROSITE" id="PS50110">
    <property type="entry name" value="RESPONSE_REGULATORY"/>
    <property type="match status" value="1"/>
</dbReference>
<evidence type="ECO:0000259" key="7">
    <source>
        <dbReference type="PROSITE" id="PS50109"/>
    </source>
</evidence>
<dbReference type="SMART" id="SM00448">
    <property type="entry name" value="REC"/>
    <property type="match status" value="1"/>
</dbReference>
<dbReference type="InterPro" id="IPR003594">
    <property type="entry name" value="HATPase_dom"/>
</dbReference>
<gene>
    <name evidence="9" type="ORF">VISI1226_01335</name>
</gene>
<feature type="transmembrane region" description="Helical" evidence="6">
    <location>
        <begin position="21"/>
        <end position="40"/>
    </location>
</feature>
<dbReference type="GeneID" id="95568826"/>
<dbReference type="Gene3D" id="1.10.287.130">
    <property type="match status" value="1"/>
</dbReference>
<dbReference type="PANTHER" id="PTHR43547">
    <property type="entry name" value="TWO-COMPONENT HISTIDINE KINASE"/>
    <property type="match status" value="1"/>
</dbReference>
<keyword evidence="4" id="KW-0378">Hydrolase</keyword>
<dbReference type="Gene3D" id="3.40.50.2300">
    <property type="match status" value="1"/>
</dbReference>
<organism evidence="9 10">
    <name type="scientific">Vibrio sinaloensis DSM 21326</name>
    <dbReference type="NCBI Taxonomy" id="945550"/>
    <lineage>
        <taxon>Bacteria</taxon>
        <taxon>Pseudomonadati</taxon>
        <taxon>Pseudomonadota</taxon>
        <taxon>Gammaproteobacteria</taxon>
        <taxon>Vibrionales</taxon>
        <taxon>Vibrionaceae</taxon>
        <taxon>Vibrio</taxon>
        <taxon>Vibrio oreintalis group</taxon>
    </lineage>
</organism>
<dbReference type="Pfam" id="PF00512">
    <property type="entry name" value="HisKA"/>
    <property type="match status" value="1"/>
</dbReference>
<keyword evidence="9" id="KW-0808">Transferase</keyword>
<dbReference type="Gene3D" id="3.30.565.10">
    <property type="entry name" value="Histidine kinase-like ATPase, C-terminal domain"/>
    <property type="match status" value="1"/>
</dbReference>
<feature type="transmembrane region" description="Helical" evidence="6">
    <location>
        <begin position="157"/>
        <end position="176"/>
    </location>
</feature>
<keyword evidence="3 5" id="KW-0597">Phosphoprotein</keyword>
<evidence type="ECO:0000313" key="10">
    <source>
        <dbReference type="Proteomes" id="UP000006228"/>
    </source>
</evidence>
<feature type="domain" description="Response regulatory" evidence="8">
    <location>
        <begin position="572"/>
        <end position="689"/>
    </location>
</feature>
<dbReference type="SMART" id="SM00387">
    <property type="entry name" value="HATPase_c"/>
    <property type="match status" value="1"/>
</dbReference>
<evidence type="ECO:0000256" key="3">
    <source>
        <dbReference type="ARBA" id="ARBA00022553"/>
    </source>
</evidence>
<evidence type="ECO:0000313" key="9">
    <source>
        <dbReference type="EMBL" id="EGA70726.1"/>
    </source>
</evidence>
<dbReference type="eggNOG" id="COG0642">
    <property type="taxonomic scope" value="Bacteria"/>
</dbReference>
<keyword evidence="9" id="KW-0418">Kinase</keyword>
<dbReference type="OrthoDB" id="8573961at2"/>
<comment type="catalytic activity">
    <reaction evidence="1">
        <text>ATP + protein L-histidine = ADP + protein N-phospho-L-histidine.</text>
        <dbReference type="EC" id="2.7.13.3"/>
    </reaction>
</comment>
<dbReference type="EMBL" id="AEVT01000056">
    <property type="protein sequence ID" value="EGA70726.1"/>
    <property type="molecule type" value="Genomic_DNA"/>
</dbReference>
<protein>
    <recommendedName>
        <fullName evidence="2">histidine kinase</fullName>
        <ecNumber evidence="2">2.7.13.3</ecNumber>
    </recommendedName>
</protein>
<sequence>MDAFRGAIQETVDKIYQYAEPNLTLVGWMGLLGFPTYYYVWSYLFPQPYESLGLRLFCSLLFAGIAFRNYLPEYARRHMPIYYLCSMTICLPFFFFYMMLMNEWSTIWAMSFMASAFLHILLVHQTRVVLSQTAIAIITAFTLVYNADFHAALQDIVWPYIPIFLFTYVFGTLFYFRNQVEHESKVSIAKSFGAGIAHEMRNPLSALKASLEVLSSILPAEKETYQNGIKISSHELSMAREVLSDADEVIKNGNEAIDLLLTSIDENRVSTSTFKKHSIQEVIENALDSFAYKSVRDKQSLSFNVEQDFEFFGSDTLIKYALYNLLKNAFYYQAGVDFKISVSIKQLEHKNQLVFRDNGVGIEPEVLQHIFKDFYTFGKTGSYGLGLPFCHKVMTAVGGKIECESVPGEWTEFTLTFPEYRSEIVDVIKHDLLKSKSVLYVGGSGLIQRILNEHSFYKGFRIVSVDLKSASQKQEYEFEFDLIFIDMDSARNAPETFADLEHRLHFTEARVVLLYSPDAQYPDNIERHLTVYPIAKDRMEQSAGAALDELFFESPEPNRNLIPKKIDRHGKTIMIADDNHSLRAYTSILLEQQGFEVIQVQNGQEVLDKLQQSPVDLVIMDIEMPYLNGFEAANAIRNSATDYANVPILGHTGDSTSNAIDKIQQSGMNDYLIKPAGSGVLLDKIANWI</sequence>
<dbReference type="GO" id="GO:0000155">
    <property type="term" value="F:phosphorelay sensor kinase activity"/>
    <property type="evidence" value="ECO:0007669"/>
    <property type="project" value="InterPro"/>
</dbReference>
<dbReference type="InterPro" id="IPR004358">
    <property type="entry name" value="Sig_transdc_His_kin-like_C"/>
</dbReference>
<dbReference type="PANTHER" id="PTHR43547:SF2">
    <property type="entry name" value="HYBRID SIGNAL TRANSDUCTION HISTIDINE KINASE C"/>
    <property type="match status" value="1"/>
</dbReference>
<dbReference type="InterPro" id="IPR036890">
    <property type="entry name" value="HATPase_C_sf"/>
</dbReference>
<evidence type="ECO:0000256" key="1">
    <source>
        <dbReference type="ARBA" id="ARBA00000085"/>
    </source>
</evidence>
<comment type="caution">
    <text evidence="9">The sequence shown here is derived from an EMBL/GenBank/DDBJ whole genome shotgun (WGS) entry which is preliminary data.</text>
</comment>
<evidence type="ECO:0000259" key="8">
    <source>
        <dbReference type="PROSITE" id="PS50110"/>
    </source>
</evidence>
<accession>E8M5D3</accession>
<feature type="modified residue" description="4-aspartylphosphate" evidence="5">
    <location>
        <position position="621"/>
    </location>
</feature>
<reference evidence="9 10" key="1">
    <citation type="journal article" date="2012" name="Int. J. Syst. Evol. Microbiol.">
        <title>Vibrio caribbeanicus sp. nov., isolated from the marine sponge Scleritoderma cyanea.</title>
        <authorList>
            <person name="Hoffmann M."/>
            <person name="Monday S.R."/>
            <person name="Allard M.W."/>
            <person name="Strain E.A."/>
            <person name="Whittaker P."/>
            <person name="Naum M."/>
            <person name="McCarthy P.J."/>
            <person name="Lopez J.V."/>
            <person name="Fischer M."/>
            <person name="Brown E.W."/>
        </authorList>
    </citation>
    <scope>NUCLEOTIDE SEQUENCE [LARGE SCALE GENOMIC DNA]</scope>
    <source>
        <strain evidence="10">DSMZ 21326</strain>
    </source>
</reference>
<evidence type="ECO:0000256" key="2">
    <source>
        <dbReference type="ARBA" id="ARBA00012438"/>
    </source>
</evidence>
<name>E8M5D3_PHOS4</name>
<dbReference type="EC" id="2.7.13.3" evidence="2"/>
<dbReference type="GO" id="GO:0016787">
    <property type="term" value="F:hydrolase activity"/>
    <property type="evidence" value="ECO:0007669"/>
    <property type="project" value="UniProtKB-KW"/>
</dbReference>
<dbReference type="SUPFAM" id="SSF47384">
    <property type="entry name" value="Homodimeric domain of signal transducing histidine kinase"/>
    <property type="match status" value="1"/>
</dbReference>
<evidence type="ECO:0000256" key="4">
    <source>
        <dbReference type="ARBA" id="ARBA00022801"/>
    </source>
</evidence>
<dbReference type="InterPro" id="IPR003661">
    <property type="entry name" value="HisK_dim/P_dom"/>
</dbReference>
<dbReference type="CDD" id="cd00075">
    <property type="entry name" value="HATPase"/>
    <property type="match status" value="1"/>
</dbReference>
<feature type="transmembrane region" description="Helical" evidence="6">
    <location>
        <begin position="106"/>
        <end position="123"/>
    </location>
</feature>
<keyword evidence="6" id="KW-0812">Transmembrane</keyword>
<dbReference type="CDD" id="cd17546">
    <property type="entry name" value="REC_hyHK_CKI1_RcsC-like"/>
    <property type="match status" value="1"/>
</dbReference>
<dbReference type="InterPro" id="IPR036097">
    <property type="entry name" value="HisK_dim/P_sf"/>
</dbReference>
<keyword evidence="6" id="KW-1133">Transmembrane helix</keyword>
<dbReference type="SUPFAM" id="SSF55874">
    <property type="entry name" value="ATPase domain of HSP90 chaperone/DNA topoisomerase II/histidine kinase"/>
    <property type="match status" value="1"/>
</dbReference>
<dbReference type="Pfam" id="PF00072">
    <property type="entry name" value="Response_reg"/>
    <property type="match status" value="1"/>
</dbReference>
<dbReference type="InterPro" id="IPR001789">
    <property type="entry name" value="Sig_transdc_resp-reg_receiver"/>
</dbReference>
<keyword evidence="6" id="KW-0472">Membrane</keyword>
<evidence type="ECO:0000256" key="6">
    <source>
        <dbReference type="SAM" id="Phobius"/>
    </source>
</evidence>
<feature type="transmembrane region" description="Helical" evidence="6">
    <location>
        <begin position="128"/>
        <end position="145"/>
    </location>
</feature>
<dbReference type="CDD" id="cd00082">
    <property type="entry name" value="HisKA"/>
    <property type="match status" value="1"/>
</dbReference>
<dbReference type="Pfam" id="PF02518">
    <property type="entry name" value="HATPase_c"/>
    <property type="match status" value="1"/>
</dbReference>
<dbReference type="PRINTS" id="PR00344">
    <property type="entry name" value="BCTRLSENSOR"/>
</dbReference>
<dbReference type="RefSeq" id="WP_008075928.1">
    <property type="nucleotide sequence ID" value="NZ_AEVT01000056.1"/>
</dbReference>
<feature type="transmembrane region" description="Helical" evidence="6">
    <location>
        <begin position="52"/>
        <end position="69"/>
    </location>
</feature>
<feature type="domain" description="Histidine kinase" evidence="7">
    <location>
        <begin position="195"/>
        <end position="421"/>
    </location>
</feature>
<dbReference type="eggNOG" id="COG0784">
    <property type="taxonomic scope" value="Bacteria"/>
</dbReference>
<dbReference type="SUPFAM" id="SSF52172">
    <property type="entry name" value="CheY-like"/>
    <property type="match status" value="1"/>
</dbReference>
<dbReference type="PROSITE" id="PS50109">
    <property type="entry name" value="HIS_KIN"/>
    <property type="match status" value="1"/>
</dbReference>
<feature type="transmembrane region" description="Helical" evidence="6">
    <location>
        <begin position="81"/>
        <end position="100"/>
    </location>
</feature>
<dbReference type="InterPro" id="IPR005467">
    <property type="entry name" value="His_kinase_dom"/>
</dbReference>
<dbReference type="InterPro" id="IPR011006">
    <property type="entry name" value="CheY-like_superfamily"/>
</dbReference>